<feature type="region of interest" description="Disordered" evidence="2">
    <location>
        <begin position="34"/>
        <end position="67"/>
    </location>
</feature>
<comment type="caution">
    <text evidence="3">The sequence shown here is derived from an EMBL/GenBank/DDBJ whole genome shotgun (WGS) entry which is preliminary data.</text>
</comment>
<feature type="coiled-coil region" evidence="1">
    <location>
        <begin position="660"/>
        <end position="808"/>
    </location>
</feature>
<feature type="region of interest" description="Disordered" evidence="2">
    <location>
        <begin position="892"/>
        <end position="1056"/>
    </location>
</feature>
<feature type="compositionally biased region" description="Acidic residues" evidence="2">
    <location>
        <begin position="960"/>
        <end position="973"/>
    </location>
</feature>
<name>A0AAD7CG81_9AGAR</name>
<dbReference type="EMBL" id="JARKIF010000002">
    <property type="protein sequence ID" value="KAJ7646858.1"/>
    <property type="molecule type" value="Genomic_DNA"/>
</dbReference>
<evidence type="ECO:0000313" key="3">
    <source>
        <dbReference type="EMBL" id="KAJ7646858.1"/>
    </source>
</evidence>
<keyword evidence="4" id="KW-1185">Reference proteome</keyword>
<feature type="compositionally biased region" description="Basic and acidic residues" evidence="2">
    <location>
        <begin position="1034"/>
        <end position="1044"/>
    </location>
</feature>
<evidence type="ECO:0000256" key="2">
    <source>
        <dbReference type="SAM" id="MobiDB-lite"/>
    </source>
</evidence>
<feature type="compositionally biased region" description="Low complexity" evidence="2">
    <location>
        <begin position="896"/>
        <end position="907"/>
    </location>
</feature>
<gene>
    <name evidence="3" type="ORF">FB45DRAFT_891637</name>
</gene>
<keyword evidence="1" id="KW-0175">Coiled coil</keyword>
<feature type="coiled-coil region" evidence="1">
    <location>
        <begin position="439"/>
        <end position="581"/>
    </location>
</feature>
<dbReference type="Proteomes" id="UP001221142">
    <property type="component" value="Unassembled WGS sequence"/>
</dbReference>
<accession>A0AAD7CG81</accession>
<feature type="compositionally biased region" description="Polar residues" evidence="2">
    <location>
        <begin position="47"/>
        <end position="57"/>
    </location>
</feature>
<dbReference type="Gene3D" id="1.10.287.1490">
    <property type="match status" value="1"/>
</dbReference>
<organism evidence="3 4">
    <name type="scientific">Roridomyces roridus</name>
    <dbReference type="NCBI Taxonomy" id="1738132"/>
    <lineage>
        <taxon>Eukaryota</taxon>
        <taxon>Fungi</taxon>
        <taxon>Dikarya</taxon>
        <taxon>Basidiomycota</taxon>
        <taxon>Agaricomycotina</taxon>
        <taxon>Agaricomycetes</taxon>
        <taxon>Agaricomycetidae</taxon>
        <taxon>Agaricales</taxon>
        <taxon>Marasmiineae</taxon>
        <taxon>Mycenaceae</taxon>
        <taxon>Roridomyces</taxon>
    </lineage>
</organism>
<sequence>MTRDPRNYRVPSFPRFCRLTSLYSAVSVDVPQYTSSPKASHKAYPEPQTSYIPNQSQESRHPSIASHSRSPFMQLDQDFDAEDTDLSQLMNKRMRETKLIKSKLAEQRLATAELESRLNAQTAASEASERVLRTRISELEALEVARQAKAEEELRAVKAQAGEAERKLHDTTNLLNDVRAKTKSGLEDVGNNYAALQAHFEDLKSEYSASQDAVKRLSIELADLREHVAHTVAELDASEHPSRSAETRVLIDELQSDRVNAQQIIDMLRDKLHLLSAQVIEAKERIVELEAAREGKIEQVEIKVEQLTDKLIKKDEENARGVADALVLEGKLAETNEKLAAVSRTLEQREMDLGVNREQKVAWEYETKEMRAKIVSLQSVASENADLKEERMVSYQEKVSLECQVKELSSRLSGLQTTHSEKLALEYEVKQAHARISALEVLESQVVGLREEKVTLECQVKENQSKITALLEKEEELAGVKERKVALEFEVKEMGAKITGLHAKGAGLEAKGAGLEAKIAGLEAELKDSRTNLQKSKDRTHEQDVQIKELRTQLNAVEGVKEQLRASLESAQQFVTKLTAEVQTLTLKEAVLHQKSEELATQIGKLGTEAAAREEEIQRVNTRSSVLQDRFDSQAMTLKLAKEQSGDLQERLLMSETAHATKLESVAGQLNVELAVLQEQNASLQATLIRVREEGAAQQASFLGLSADYENKLAKMEETHAKLVQAETLRATIAEREAMEGKRLVEELGQQVEIGKAELEEVKRKAREAASRESLGMEGEVVVLRVRLEELEGENSRLQNRARNLNKRYKDGDLSDAEKSFVNSLMQMSQSIHEQEVVAKENELRRRDNMITSLQTRIDTLESTLARMLKEKGKEGDQNGKSMVDLSLWMSSSPRSAQKQAEAQSASLHKASQSPKVFVPDTPPPVVKKYGKTSATASRPPSSPPVGSHRSPKSFASLNAEEDEVLTESDDDDKPLAALGKRARSPTTVKADETTRPPRRLRAAASRKVPDGTTVKADETTRPPRRLRAAASRKVPEVETKKPAVEGVKTKQRKRR</sequence>
<feature type="coiled-coil region" evidence="1">
    <location>
        <begin position="147"/>
        <end position="220"/>
    </location>
</feature>
<evidence type="ECO:0000256" key="1">
    <source>
        <dbReference type="SAM" id="Coils"/>
    </source>
</evidence>
<proteinExistence type="predicted"/>
<reference evidence="3" key="1">
    <citation type="submission" date="2023-03" db="EMBL/GenBank/DDBJ databases">
        <title>Massive genome expansion in bonnet fungi (Mycena s.s.) driven by repeated elements and novel gene families across ecological guilds.</title>
        <authorList>
            <consortium name="Lawrence Berkeley National Laboratory"/>
            <person name="Harder C.B."/>
            <person name="Miyauchi S."/>
            <person name="Viragh M."/>
            <person name="Kuo A."/>
            <person name="Thoen E."/>
            <person name="Andreopoulos B."/>
            <person name="Lu D."/>
            <person name="Skrede I."/>
            <person name="Drula E."/>
            <person name="Henrissat B."/>
            <person name="Morin E."/>
            <person name="Kohler A."/>
            <person name="Barry K."/>
            <person name="LaButti K."/>
            <person name="Morin E."/>
            <person name="Salamov A."/>
            <person name="Lipzen A."/>
            <person name="Mereny Z."/>
            <person name="Hegedus B."/>
            <person name="Baldrian P."/>
            <person name="Stursova M."/>
            <person name="Weitz H."/>
            <person name="Taylor A."/>
            <person name="Grigoriev I.V."/>
            <person name="Nagy L.G."/>
            <person name="Martin F."/>
            <person name="Kauserud H."/>
        </authorList>
    </citation>
    <scope>NUCLEOTIDE SEQUENCE</scope>
    <source>
        <strain evidence="3">9284</strain>
    </source>
</reference>
<feature type="coiled-coil region" evidence="1">
    <location>
        <begin position="251"/>
        <end position="352"/>
    </location>
</feature>
<dbReference type="AlphaFoldDB" id="A0AAD7CG81"/>
<evidence type="ECO:0000313" key="4">
    <source>
        <dbReference type="Proteomes" id="UP001221142"/>
    </source>
</evidence>
<protein>
    <submittedName>
        <fullName evidence="3">Uncharacterized protein</fullName>
    </submittedName>
</protein>